<gene>
    <name evidence="4" type="ORF">NCTC4670_00884</name>
</gene>
<dbReference type="InterPro" id="IPR008462">
    <property type="entry name" value="CsbD"/>
</dbReference>
<accession>A0A380JUA2</accession>
<protein>
    <submittedName>
        <fullName evidence="4">CsbD-like protein</fullName>
    </submittedName>
</protein>
<evidence type="ECO:0000256" key="1">
    <source>
        <dbReference type="ARBA" id="ARBA00009129"/>
    </source>
</evidence>
<dbReference type="RefSeq" id="WP_003050866.1">
    <property type="nucleotide sequence ID" value="NZ_JAIEZU010000029.1"/>
</dbReference>
<feature type="region of interest" description="Disordered" evidence="2">
    <location>
        <begin position="17"/>
        <end position="39"/>
    </location>
</feature>
<dbReference type="InterPro" id="IPR036629">
    <property type="entry name" value="YjbJ_sf"/>
</dbReference>
<dbReference type="AlphaFoldDB" id="A0A380JUA2"/>
<name>A0A380JUA2_STRDY</name>
<reference evidence="4 5" key="1">
    <citation type="submission" date="2018-06" db="EMBL/GenBank/DDBJ databases">
        <authorList>
            <consortium name="Pathogen Informatics"/>
            <person name="Doyle S."/>
        </authorList>
    </citation>
    <scope>NUCLEOTIDE SEQUENCE [LARGE SCALE GENOMIC DNA]</scope>
    <source>
        <strain evidence="4 5">NCTC4670</strain>
    </source>
</reference>
<dbReference type="Pfam" id="PF05532">
    <property type="entry name" value="CsbD"/>
    <property type="match status" value="1"/>
</dbReference>
<proteinExistence type="inferred from homology"/>
<evidence type="ECO:0000256" key="2">
    <source>
        <dbReference type="SAM" id="MobiDB-lite"/>
    </source>
</evidence>
<dbReference type="Proteomes" id="UP000254797">
    <property type="component" value="Unassembled WGS sequence"/>
</dbReference>
<organism evidence="4 5">
    <name type="scientific">Streptococcus dysgalactiae subsp. dysgalactiae</name>
    <dbReference type="NCBI Taxonomy" id="99822"/>
    <lineage>
        <taxon>Bacteria</taxon>
        <taxon>Bacillati</taxon>
        <taxon>Bacillota</taxon>
        <taxon>Bacilli</taxon>
        <taxon>Lactobacillales</taxon>
        <taxon>Streptococcaceae</taxon>
        <taxon>Streptococcus</taxon>
    </lineage>
</organism>
<dbReference type="Gene3D" id="1.10.1470.10">
    <property type="entry name" value="YjbJ"/>
    <property type="match status" value="1"/>
</dbReference>
<evidence type="ECO:0000259" key="3">
    <source>
        <dbReference type="Pfam" id="PF05532"/>
    </source>
</evidence>
<feature type="domain" description="CsbD-like" evidence="3">
    <location>
        <begin position="5"/>
        <end position="55"/>
    </location>
</feature>
<dbReference type="EMBL" id="UHFG01000004">
    <property type="protein sequence ID" value="SUN49158.1"/>
    <property type="molecule type" value="Genomic_DNA"/>
</dbReference>
<dbReference type="SUPFAM" id="SSF69047">
    <property type="entry name" value="Hypothetical protein YjbJ"/>
    <property type="match status" value="1"/>
</dbReference>
<comment type="similarity">
    <text evidence="1">Belongs to the UPF0337 (CsbD) family.</text>
</comment>
<sequence>MSEEKFDAKRDQISGKIKETVGHLRDDKSLEAEGKAEHTKGKLAEVLDDAKDSLKGFVDHLSGKDKKE</sequence>
<evidence type="ECO:0000313" key="4">
    <source>
        <dbReference type="EMBL" id="SUN49158.1"/>
    </source>
</evidence>
<evidence type="ECO:0000313" key="5">
    <source>
        <dbReference type="Proteomes" id="UP000254797"/>
    </source>
</evidence>